<keyword evidence="2" id="KW-1185">Reference proteome</keyword>
<evidence type="ECO:0000313" key="2">
    <source>
        <dbReference type="Proteomes" id="UP000193334"/>
    </source>
</evidence>
<evidence type="ECO:0000313" key="1">
    <source>
        <dbReference type="EMBL" id="ARN56698.1"/>
    </source>
</evidence>
<reference evidence="2" key="1">
    <citation type="submission" date="2017-04" db="EMBL/GenBank/DDBJ databases">
        <title>Comparative genomics and description of representatives of a novel lineage of planctomycetes thriving in anoxic sediments.</title>
        <authorList>
            <person name="Spring S."/>
            <person name="Bunk B."/>
            <person name="Sproer C."/>
        </authorList>
    </citation>
    <scope>NUCLEOTIDE SEQUENCE [LARGE SCALE GENOMIC DNA]</scope>
    <source>
        <strain evidence="2">ST-PulAB-D4</strain>
    </source>
</reference>
<dbReference type="Gene3D" id="3.40.50.450">
    <property type="match status" value="1"/>
</dbReference>
<name>A0A1W6LLM9_9BACT</name>
<organism evidence="1 2">
    <name type="scientific">Sedimentisphaera salicampi</name>
    <dbReference type="NCBI Taxonomy" id="1941349"/>
    <lineage>
        <taxon>Bacteria</taxon>
        <taxon>Pseudomonadati</taxon>
        <taxon>Planctomycetota</taxon>
        <taxon>Phycisphaerae</taxon>
        <taxon>Sedimentisphaerales</taxon>
        <taxon>Sedimentisphaeraceae</taxon>
        <taxon>Sedimentisphaera</taxon>
    </lineage>
</organism>
<dbReference type="EMBL" id="CP021023">
    <property type="protein sequence ID" value="ARN56698.1"/>
    <property type="molecule type" value="Genomic_DNA"/>
</dbReference>
<dbReference type="KEGG" id="pbp:STSP1_01087"/>
<gene>
    <name evidence="1" type="ORF">STSP1_01087</name>
</gene>
<dbReference type="AlphaFoldDB" id="A0A1W6LLM9"/>
<dbReference type="STRING" id="1941349.STSP1_01087"/>
<dbReference type="GO" id="GO:0016301">
    <property type="term" value="F:kinase activity"/>
    <property type="evidence" value="ECO:0007669"/>
    <property type="project" value="UniProtKB-KW"/>
</dbReference>
<proteinExistence type="predicted"/>
<sequence length="48" mass="4934">MIKGNAIIGKSGSPTSVINASLSGVIENALKSKNIDNFSLIGVLKGYI</sequence>
<accession>A0A1W6LLM9</accession>
<dbReference type="Proteomes" id="UP000193334">
    <property type="component" value="Chromosome"/>
</dbReference>
<keyword evidence="1" id="KW-0808">Transferase</keyword>
<keyword evidence="1" id="KW-0418">Kinase</keyword>
<dbReference type="RefSeq" id="WP_161491622.1">
    <property type="nucleotide sequence ID" value="NZ_CP021023.1"/>
</dbReference>
<protein>
    <submittedName>
        <fullName evidence="1">6-phosphofructokinase</fullName>
    </submittedName>
</protein>